<gene>
    <name evidence="2" type="ORF">B296_00056803</name>
</gene>
<name>A0A426XDX7_ENSVE</name>
<dbReference type="EMBL" id="AMZH03022020">
    <property type="protein sequence ID" value="RRT37674.1"/>
    <property type="molecule type" value="Genomic_DNA"/>
</dbReference>
<dbReference type="AlphaFoldDB" id="A0A426XDX7"/>
<feature type="region of interest" description="Disordered" evidence="1">
    <location>
        <begin position="63"/>
        <end position="85"/>
    </location>
</feature>
<evidence type="ECO:0000313" key="3">
    <source>
        <dbReference type="Proteomes" id="UP000287651"/>
    </source>
</evidence>
<protein>
    <submittedName>
        <fullName evidence="2">Uncharacterized protein</fullName>
    </submittedName>
</protein>
<organism evidence="2 3">
    <name type="scientific">Ensete ventricosum</name>
    <name type="common">Abyssinian banana</name>
    <name type="synonym">Musa ensete</name>
    <dbReference type="NCBI Taxonomy" id="4639"/>
    <lineage>
        <taxon>Eukaryota</taxon>
        <taxon>Viridiplantae</taxon>
        <taxon>Streptophyta</taxon>
        <taxon>Embryophyta</taxon>
        <taxon>Tracheophyta</taxon>
        <taxon>Spermatophyta</taxon>
        <taxon>Magnoliopsida</taxon>
        <taxon>Liliopsida</taxon>
        <taxon>Zingiberales</taxon>
        <taxon>Musaceae</taxon>
        <taxon>Ensete</taxon>
    </lineage>
</organism>
<reference evidence="2 3" key="1">
    <citation type="journal article" date="2014" name="Agronomy (Basel)">
        <title>A Draft Genome Sequence for Ensete ventricosum, the Drought-Tolerant Tree Against Hunger.</title>
        <authorList>
            <person name="Harrison J."/>
            <person name="Moore K.A."/>
            <person name="Paszkiewicz K."/>
            <person name="Jones T."/>
            <person name="Grant M."/>
            <person name="Ambacheew D."/>
            <person name="Muzemil S."/>
            <person name="Studholme D.J."/>
        </authorList>
    </citation>
    <scope>NUCLEOTIDE SEQUENCE [LARGE SCALE GENOMIC DNA]</scope>
</reference>
<accession>A0A426XDX7</accession>
<comment type="caution">
    <text evidence="2">The sequence shown here is derived from an EMBL/GenBank/DDBJ whole genome shotgun (WGS) entry which is preliminary data.</text>
</comment>
<evidence type="ECO:0000256" key="1">
    <source>
        <dbReference type="SAM" id="MobiDB-lite"/>
    </source>
</evidence>
<evidence type="ECO:0000313" key="2">
    <source>
        <dbReference type="EMBL" id="RRT37674.1"/>
    </source>
</evidence>
<sequence length="155" mass="16379">MKAESNPSGKNVLFCDHSFVGVSEGGRLFTATLLDSSSGVGFSLSAGLSWAPLLDGADRRVCKASNPSRRPTRGRLHPSSSAAHLPPARLPVLSLLAELGPAGSRFRYEKSGFRETGISGVHEKYPIDSKVVGRDGYATGVRKAGNANLSLRDGR</sequence>
<dbReference type="Proteomes" id="UP000287651">
    <property type="component" value="Unassembled WGS sequence"/>
</dbReference>
<proteinExistence type="predicted"/>